<dbReference type="EMBL" id="JABTTQ020000004">
    <property type="protein sequence ID" value="KAK6159570.1"/>
    <property type="molecule type" value="Genomic_DNA"/>
</dbReference>
<dbReference type="Pfam" id="PF13041">
    <property type="entry name" value="PPR_2"/>
    <property type="match status" value="2"/>
</dbReference>
<evidence type="ECO:0000313" key="3">
    <source>
        <dbReference type="EMBL" id="KAK6159570.1"/>
    </source>
</evidence>
<feature type="repeat" description="PPR" evidence="2">
    <location>
        <begin position="343"/>
        <end position="373"/>
    </location>
</feature>
<dbReference type="InterPro" id="IPR011990">
    <property type="entry name" value="TPR-like_helical_dom_sf"/>
</dbReference>
<accession>A0ABR0XK65</accession>
<protein>
    <recommendedName>
        <fullName evidence="5">Pentatricopeptide repeat-containing protein</fullName>
    </recommendedName>
</protein>
<dbReference type="InterPro" id="IPR046848">
    <property type="entry name" value="E_motif"/>
</dbReference>
<comment type="caution">
    <text evidence="3">The sequence shown here is derived from an EMBL/GenBank/DDBJ whole genome shotgun (WGS) entry which is preliminary data.</text>
</comment>
<evidence type="ECO:0000256" key="1">
    <source>
        <dbReference type="ARBA" id="ARBA00022737"/>
    </source>
</evidence>
<feature type="repeat" description="PPR" evidence="2">
    <location>
        <begin position="242"/>
        <end position="276"/>
    </location>
</feature>
<dbReference type="Proteomes" id="UP001318860">
    <property type="component" value="Unassembled WGS sequence"/>
</dbReference>
<gene>
    <name evidence="3" type="ORF">DH2020_006884</name>
</gene>
<dbReference type="SUPFAM" id="SSF48452">
    <property type="entry name" value="TPR-like"/>
    <property type="match status" value="1"/>
</dbReference>
<name>A0ABR0XK65_REHGL</name>
<dbReference type="InterPro" id="IPR046960">
    <property type="entry name" value="PPR_At4g14850-like_plant"/>
</dbReference>
<dbReference type="InterPro" id="IPR002885">
    <property type="entry name" value="PPR_rpt"/>
</dbReference>
<dbReference type="Pfam" id="PF01535">
    <property type="entry name" value="PPR"/>
    <property type="match status" value="6"/>
</dbReference>
<evidence type="ECO:0000256" key="2">
    <source>
        <dbReference type="PROSITE-ProRule" id="PRU00708"/>
    </source>
</evidence>
<dbReference type="PANTHER" id="PTHR47926:SF465">
    <property type="entry name" value="PENTATRICOPEPTIDE REPEAT (PPR-LIKE) SUPERFAMILY PROTEIN"/>
    <property type="match status" value="1"/>
</dbReference>
<dbReference type="PANTHER" id="PTHR47926">
    <property type="entry name" value="PENTATRICOPEPTIDE REPEAT-CONTAINING PROTEIN"/>
    <property type="match status" value="1"/>
</dbReference>
<keyword evidence="1" id="KW-0677">Repeat</keyword>
<evidence type="ECO:0000313" key="4">
    <source>
        <dbReference type="Proteomes" id="UP001318860"/>
    </source>
</evidence>
<dbReference type="Pfam" id="PF20431">
    <property type="entry name" value="E_motif"/>
    <property type="match status" value="1"/>
</dbReference>
<dbReference type="NCBIfam" id="TIGR00756">
    <property type="entry name" value="PPR"/>
    <property type="match status" value="5"/>
</dbReference>
<feature type="repeat" description="PPR" evidence="2">
    <location>
        <begin position="211"/>
        <end position="241"/>
    </location>
</feature>
<feature type="repeat" description="PPR" evidence="2">
    <location>
        <begin position="110"/>
        <end position="144"/>
    </location>
</feature>
<dbReference type="Gene3D" id="1.25.40.10">
    <property type="entry name" value="Tetratricopeptide repeat domain"/>
    <property type="match status" value="4"/>
</dbReference>
<dbReference type="PROSITE" id="PS51375">
    <property type="entry name" value="PPR"/>
    <property type="match status" value="5"/>
</dbReference>
<keyword evidence="4" id="KW-1185">Reference proteome</keyword>
<reference evidence="3 4" key="1">
    <citation type="journal article" date="2021" name="Comput. Struct. Biotechnol. J.">
        <title>De novo genome assembly of the potent medicinal plant Rehmannia glutinosa using nanopore technology.</title>
        <authorList>
            <person name="Ma L."/>
            <person name="Dong C."/>
            <person name="Song C."/>
            <person name="Wang X."/>
            <person name="Zheng X."/>
            <person name="Niu Y."/>
            <person name="Chen S."/>
            <person name="Feng W."/>
        </authorList>
    </citation>
    <scope>NUCLEOTIDE SEQUENCE [LARGE SCALE GENOMIC DNA]</scope>
    <source>
        <strain evidence="3">DH-2019</strain>
    </source>
</reference>
<feature type="repeat" description="PPR" evidence="2">
    <location>
        <begin position="376"/>
        <end position="410"/>
    </location>
</feature>
<evidence type="ECO:0008006" key="5">
    <source>
        <dbReference type="Google" id="ProtNLM"/>
    </source>
</evidence>
<proteinExistence type="predicted"/>
<sequence length="605" mass="68510">MKPKKLRRYPCVIQNLLNLTSRGQLREAVDTLPLLSRKGFYLNSKIVASLIQQCANAKSIKEGKWVHLHLKLRGSKLPSTYLSNHLINMYAKCGDHVKAREVFDKMSARNLYSWNNMLSGYANLGMVKAAKRLFDKMPERDFVSWNTMVMAYVQSGWFDKALRFYIELRRLDIGYNEYSFAGVLTVCVKLRELRLAKQLHCQVFLVGFLSNMVLSSSIMDVYAKCGALRDARSLFDEMRMRDVLAWTTLVSGYAQGGDMKSAQEIFDAMPEKNSVSWTALIAGYAHNGIGRRSLNLFAQMIMLNVEPDQFTYSSCLFACASIISPHHGTQLHSHMITTGIRPNVVVLSSLIDMYSKCGSLEIAKRVFDTMGNKTQHVVLWNTMISALAHHGCGKQAIKIFADMMRLGVKPDGVTFLVLLNACSHSGLVQEGLCLFESMMPDYNIVRGQEHYACLIDLLGRSGCFDEAMNQLKKMPFNPDDRVWNALIGVCRIHGNVDLGRIVARHLVELEPQSPAAYLLLSAIYAALGRWESAQEVRWIMNARRVEKQQALSWLEIDRTLQLDNKHNKLHHPLKETTPILELLSDGSTLSNVQRIDLYLRYIIVG</sequence>
<organism evidence="3 4">
    <name type="scientific">Rehmannia glutinosa</name>
    <name type="common">Chinese foxglove</name>
    <dbReference type="NCBI Taxonomy" id="99300"/>
    <lineage>
        <taxon>Eukaryota</taxon>
        <taxon>Viridiplantae</taxon>
        <taxon>Streptophyta</taxon>
        <taxon>Embryophyta</taxon>
        <taxon>Tracheophyta</taxon>
        <taxon>Spermatophyta</taxon>
        <taxon>Magnoliopsida</taxon>
        <taxon>eudicotyledons</taxon>
        <taxon>Gunneridae</taxon>
        <taxon>Pentapetalae</taxon>
        <taxon>asterids</taxon>
        <taxon>lamiids</taxon>
        <taxon>Lamiales</taxon>
        <taxon>Orobanchaceae</taxon>
        <taxon>Rehmannieae</taxon>
        <taxon>Rehmannia</taxon>
    </lineage>
</organism>